<feature type="region of interest" description="Disordered" evidence="1">
    <location>
        <begin position="49"/>
        <end position="76"/>
    </location>
</feature>
<feature type="region of interest" description="Disordered" evidence="1">
    <location>
        <begin position="172"/>
        <end position="201"/>
    </location>
</feature>
<keyword evidence="4" id="KW-1185">Reference proteome</keyword>
<name>A0ABW1GJF9_9ACTN</name>
<gene>
    <name evidence="3" type="ORF">ACFP1B_08400</name>
</gene>
<proteinExistence type="predicted"/>
<feature type="signal peptide" evidence="2">
    <location>
        <begin position="1"/>
        <end position="36"/>
    </location>
</feature>
<evidence type="ECO:0000313" key="3">
    <source>
        <dbReference type="EMBL" id="MFC5913446.1"/>
    </source>
</evidence>
<keyword evidence="2" id="KW-0732">Signal</keyword>
<feature type="chain" id="PRO_5045535660" description="Lipoprotein" evidence="2">
    <location>
        <begin position="37"/>
        <end position="221"/>
    </location>
</feature>
<sequence length="221" mass="23153">MTFPRTNPRTNTRTAARLRLAALVALPVLTLSVACGGGDDGTDAAKKTDAIADVPSTPAAGATKEADEPSAPPAGRSAFYDAQVKYVQCMRAKGGYKDFPDPTLSGYLDWDKINEIGSQPGRNEGIKGGRNGACVTELQGAMAAEPERDQQKSYESMLAHAKCMRDNGVSRFTNPTMSGGNAQPGGDPNPASPVIDTDSPAYKKAREACGSKLLDGLDGMQ</sequence>
<comment type="caution">
    <text evidence="3">The sequence shown here is derived from an EMBL/GenBank/DDBJ whole genome shotgun (WGS) entry which is preliminary data.</text>
</comment>
<reference evidence="4" key="1">
    <citation type="journal article" date="2019" name="Int. J. Syst. Evol. Microbiol.">
        <title>The Global Catalogue of Microorganisms (GCM) 10K type strain sequencing project: providing services to taxonomists for standard genome sequencing and annotation.</title>
        <authorList>
            <consortium name="The Broad Institute Genomics Platform"/>
            <consortium name="The Broad Institute Genome Sequencing Center for Infectious Disease"/>
            <person name="Wu L."/>
            <person name="Ma J."/>
        </authorList>
    </citation>
    <scope>NUCLEOTIDE SEQUENCE [LARGE SCALE GENOMIC DNA]</scope>
    <source>
        <strain evidence="4">JCM 4147</strain>
    </source>
</reference>
<dbReference type="EMBL" id="JBHSPU010000009">
    <property type="protein sequence ID" value="MFC5913446.1"/>
    <property type="molecule type" value="Genomic_DNA"/>
</dbReference>
<protein>
    <recommendedName>
        <fullName evidence="5">Lipoprotein</fullName>
    </recommendedName>
</protein>
<dbReference type="RefSeq" id="WP_344512792.1">
    <property type="nucleotide sequence ID" value="NZ_BAAATU010000024.1"/>
</dbReference>
<dbReference type="PROSITE" id="PS51257">
    <property type="entry name" value="PROKAR_LIPOPROTEIN"/>
    <property type="match status" value="1"/>
</dbReference>
<feature type="compositionally biased region" description="Polar residues" evidence="1">
    <location>
        <begin position="172"/>
        <end position="181"/>
    </location>
</feature>
<evidence type="ECO:0000256" key="1">
    <source>
        <dbReference type="SAM" id="MobiDB-lite"/>
    </source>
</evidence>
<evidence type="ECO:0000313" key="4">
    <source>
        <dbReference type="Proteomes" id="UP001596200"/>
    </source>
</evidence>
<accession>A0ABW1GJF9</accession>
<evidence type="ECO:0000256" key="2">
    <source>
        <dbReference type="SAM" id="SignalP"/>
    </source>
</evidence>
<dbReference type="Proteomes" id="UP001596200">
    <property type="component" value="Unassembled WGS sequence"/>
</dbReference>
<evidence type="ECO:0008006" key="5">
    <source>
        <dbReference type="Google" id="ProtNLM"/>
    </source>
</evidence>
<organism evidence="3 4">
    <name type="scientific">Streptomyces pulveraceus</name>
    <dbReference type="NCBI Taxonomy" id="68258"/>
    <lineage>
        <taxon>Bacteria</taxon>
        <taxon>Bacillati</taxon>
        <taxon>Actinomycetota</taxon>
        <taxon>Actinomycetes</taxon>
        <taxon>Kitasatosporales</taxon>
        <taxon>Streptomycetaceae</taxon>
        <taxon>Streptomyces</taxon>
    </lineage>
</organism>